<dbReference type="Pfam" id="PF03995">
    <property type="entry name" value="Inhibitor_I36"/>
    <property type="match status" value="1"/>
</dbReference>
<protein>
    <recommendedName>
        <fullName evidence="4">Peptidase inhibitor family I36</fullName>
    </recommendedName>
</protein>
<evidence type="ECO:0000313" key="2">
    <source>
        <dbReference type="EMBL" id="NJP51402.1"/>
    </source>
</evidence>
<evidence type="ECO:0008006" key="4">
    <source>
        <dbReference type="Google" id="ProtNLM"/>
    </source>
</evidence>
<sequence>MAGAAVLATLPLTATTATAATKCASGKICTWSKPGFGGTKHTYGKDSGCCPRSGRSVSDQSNKVVTLCKDASCYGSRFDIEPGHYSEKTPWPVKSMAVWG</sequence>
<gene>
    <name evidence="2" type="ORF">HCJ93_15330</name>
</gene>
<evidence type="ECO:0000313" key="3">
    <source>
        <dbReference type="Proteomes" id="UP000730591"/>
    </source>
</evidence>
<accession>A0ABX1A8D9</accession>
<name>A0ABX1A8D9_9ACTN</name>
<comment type="caution">
    <text evidence="2">The sequence shown here is derived from an EMBL/GenBank/DDBJ whole genome shotgun (WGS) entry which is preliminary data.</text>
</comment>
<reference evidence="2 3" key="1">
    <citation type="submission" date="2020-03" db="EMBL/GenBank/DDBJ databases">
        <title>WGS of actinomycetes isolated from Thailand.</title>
        <authorList>
            <person name="Thawai C."/>
        </authorList>
    </citation>
    <scope>NUCLEOTIDE SEQUENCE [LARGE SCALE GENOMIC DNA]</scope>
    <source>
        <strain evidence="2 3">SBST2-5</strain>
    </source>
</reference>
<dbReference type="Proteomes" id="UP000730591">
    <property type="component" value="Unassembled WGS sequence"/>
</dbReference>
<evidence type="ECO:0000256" key="1">
    <source>
        <dbReference type="SAM" id="SignalP"/>
    </source>
</evidence>
<feature type="chain" id="PRO_5046364345" description="Peptidase inhibitor family I36" evidence="1">
    <location>
        <begin position="20"/>
        <end position="100"/>
    </location>
</feature>
<feature type="signal peptide" evidence="1">
    <location>
        <begin position="1"/>
        <end position="19"/>
    </location>
</feature>
<keyword evidence="3" id="KW-1185">Reference proteome</keyword>
<dbReference type="RefSeq" id="WP_167996244.1">
    <property type="nucleotide sequence ID" value="NZ_JAATEM010000016.1"/>
</dbReference>
<keyword evidence="1" id="KW-0732">Signal</keyword>
<proteinExistence type="predicted"/>
<organism evidence="2 3">
    <name type="scientific">Streptomyces composti</name>
    <dbReference type="NCBI Taxonomy" id="2720025"/>
    <lineage>
        <taxon>Bacteria</taxon>
        <taxon>Bacillati</taxon>
        <taxon>Actinomycetota</taxon>
        <taxon>Actinomycetes</taxon>
        <taxon>Kitasatosporales</taxon>
        <taxon>Streptomycetaceae</taxon>
        <taxon>Streptomyces</taxon>
    </lineage>
</organism>
<dbReference type="EMBL" id="JAATEM010000016">
    <property type="protein sequence ID" value="NJP51402.1"/>
    <property type="molecule type" value="Genomic_DNA"/>
</dbReference>